<organism evidence="9">
    <name type="scientific">Drosophila grimshawi</name>
    <name type="common">Hawaiian fruit fly</name>
    <name type="synonym">Idiomyia grimshawi</name>
    <dbReference type="NCBI Taxonomy" id="7222"/>
    <lineage>
        <taxon>Eukaryota</taxon>
        <taxon>Metazoa</taxon>
        <taxon>Ecdysozoa</taxon>
        <taxon>Arthropoda</taxon>
        <taxon>Hexapoda</taxon>
        <taxon>Insecta</taxon>
        <taxon>Pterygota</taxon>
        <taxon>Neoptera</taxon>
        <taxon>Endopterygota</taxon>
        <taxon>Diptera</taxon>
        <taxon>Brachycera</taxon>
        <taxon>Muscomorpha</taxon>
        <taxon>Ephydroidea</taxon>
        <taxon>Drosophilidae</taxon>
        <taxon>Drosophila</taxon>
        <taxon>Hawaiian Drosophila</taxon>
    </lineage>
</organism>
<dbReference type="HOGENOM" id="CLU_096935_0_0_1"/>
<accession>B4JIK6</accession>
<keyword evidence="5" id="KW-0804">Transcription</keyword>
<gene>
    <name evidence="8" type="primary">Dgri\GH18463</name>
    <name evidence="8" type="ORF">Dgri_GH18463</name>
</gene>
<dbReference type="EMBL" id="CH916369">
    <property type="protein sequence ID" value="EDV93087.1"/>
    <property type="molecule type" value="Genomic_DNA"/>
</dbReference>
<comment type="subunit">
    <text evidence="1">Self-associates forming complexes of several hundred monomers.</text>
</comment>
<proteinExistence type="predicted"/>
<dbReference type="FunCoup" id="B4JIK6">
    <property type="interactions" value="10"/>
</dbReference>
<dbReference type="eggNOG" id="ENOG502SC1F">
    <property type="taxonomic scope" value="Eukaryota"/>
</dbReference>
<evidence type="ECO:0000259" key="7">
    <source>
        <dbReference type="Pfam" id="PF13873"/>
    </source>
</evidence>
<dbReference type="OrthoDB" id="3066195at2759"/>
<evidence type="ECO:0000256" key="4">
    <source>
        <dbReference type="ARBA" id="ARBA00023125"/>
    </source>
</evidence>
<evidence type="ECO:0000313" key="9">
    <source>
        <dbReference type="Proteomes" id="UP000001070"/>
    </source>
</evidence>
<reference evidence="8 9" key="1">
    <citation type="journal article" date="2007" name="Nature">
        <title>Evolution of genes and genomes on the Drosophila phylogeny.</title>
        <authorList>
            <consortium name="Drosophila 12 Genomes Consortium"/>
            <person name="Clark A.G."/>
            <person name="Eisen M.B."/>
            <person name="Smith D.R."/>
            <person name="Bergman C.M."/>
            <person name="Oliver B."/>
            <person name="Markow T.A."/>
            <person name="Kaufman T.C."/>
            <person name="Kellis M."/>
            <person name="Gelbart W."/>
            <person name="Iyer V.N."/>
            <person name="Pollard D.A."/>
            <person name="Sackton T.B."/>
            <person name="Larracuente A.M."/>
            <person name="Singh N.D."/>
            <person name="Abad J.P."/>
            <person name="Abt D.N."/>
            <person name="Adryan B."/>
            <person name="Aguade M."/>
            <person name="Akashi H."/>
            <person name="Anderson W.W."/>
            <person name="Aquadro C.F."/>
            <person name="Ardell D.H."/>
            <person name="Arguello R."/>
            <person name="Artieri C.G."/>
            <person name="Barbash D.A."/>
            <person name="Barker D."/>
            <person name="Barsanti P."/>
            <person name="Batterham P."/>
            <person name="Batzoglou S."/>
            <person name="Begun D."/>
            <person name="Bhutkar A."/>
            <person name="Blanco E."/>
            <person name="Bosak S.A."/>
            <person name="Bradley R.K."/>
            <person name="Brand A.D."/>
            <person name="Brent M.R."/>
            <person name="Brooks A.N."/>
            <person name="Brown R.H."/>
            <person name="Butlin R.K."/>
            <person name="Caggese C."/>
            <person name="Calvi B.R."/>
            <person name="Bernardo de Carvalho A."/>
            <person name="Caspi A."/>
            <person name="Castrezana S."/>
            <person name="Celniker S.E."/>
            <person name="Chang J.L."/>
            <person name="Chapple C."/>
            <person name="Chatterji S."/>
            <person name="Chinwalla A."/>
            <person name="Civetta A."/>
            <person name="Clifton S.W."/>
            <person name="Comeron J.M."/>
            <person name="Costello J.C."/>
            <person name="Coyne J.A."/>
            <person name="Daub J."/>
            <person name="David R.G."/>
            <person name="Delcher A.L."/>
            <person name="Delehaunty K."/>
            <person name="Do C.B."/>
            <person name="Ebling H."/>
            <person name="Edwards K."/>
            <person name="Eickbush T."/>
            <person name="Evans J.D."/>
            <person name="Filipski A."/>
            <person name="Findeiss S."/>
            <person name="Freyhult E."/>
            <person name="Fulton L."/>
            <person name="Fulton R."/>
            <person name="Garcia A.C."/>
            <person name="Gardiner A."/>
            <person name="Garfield D.A."/>
            <person name="Garvin B.E."/>
            <person name="Gibson G."/>
            <person name="Gilbert D."/>
            <person name="Gnerre S."/>
            <person name="Godfrey J."/>
            <person name="Good R."/>
            <person name="Gotea V."/>
            <person name="Gravely B."/>
            <person name="Greenberg A.J."/>
            <person name="Griffiths-Jones S."/>
            <person name="Gross S."/>
            <person name="Guigo R."/>
            <person name="Gustafson E.A."/>
            <person name="Haerty W."/>
            <person name="Hahn M.W."/>
            <person name="Halligan D.L."/>
            <person name="Halpern A.L."/>
            <person name="Halter G.M."/>
            <person name="Han M.V."/>
            <person name="Heger A."/>
            <person name="Hillier L."/>
            <person name="Hinrichs A.S."/>
            <person name="Holmes I."/>
            <person name="Hoskins R.A."/>
            <person name="Hubisz M.J."/>
            <person name="Hultmark D."/>
            <person name="Huntley M.A."/>
            <person name="Jaffe D.B."/>
            <person name="Jagadeeshan S."/>
            <person name="Jeck W.R."/>
            <person name="Johnson J."/>
            <person name="Jones C.D."/>
            <person name="Jordan W.C."/>
            <person name="Karpen G.H."/>
            <person name="Kataoka E."/>
            <person name="Keightley P.D."/>
            <person name="Kheradpour P."/>
            <person name="Kirkness E.F."/>
            <person name="Koerich L.B."/>
            <person name="Kristiansen K."/>
            <person name="Kudrna D."/>
            <person name="Kulathinal R.J."/>
            <person name="Kumar S."/>
            <person name="Kwok R."/>
            <person name="Lander E."/>
            <person name="Langley C.H."/>
            <person name="Lapoint R."/>
            <person name="Lazzaro B.P."/>
            <person name="Lee S.J."/>
            <person name="Levesque L."/>
            <person name="Li R."/>
            <person name="Lin C.F."/>
            <person name="Lin M.F."/>
            <person name="Lindblad-Toh K."/>
            <person name="Llopart A."/>
            <person name="Long M."/>
            <person name="Low L."/>
            <person name="Lozovsky E."/>
            <person name="Lu J."/>
            <person name="Luo M."/>
            <person name="Machado C.A."/>
            <person name="Makalowski W."/>
            <person name="Marzo M."/>
            <person name="Matsuda M."/>
            <person name="Matzkin L."/>
            <person name="McAllister B."/>
            <person name="McBride C.S."/>
            <person name="McKernan B."/>
            <person name="McKernan K."/>
            <person name="Mendez-Lago M."/>
            <person name="Minx P."/>
            <person name="Mollenhauer M.U."/>
            <person name="Montooth K."/>
            <person name="Mount S.M."/>
            <person name="Mu X."/>
            <person name="Myers E."/>
            <person name="Negre B."/>
            <person name="Newfeld S."/>
            <person name="Nielsen R."/>
            <person name="Noor M.A."/>
            <person name="O'Grady P."/>
            <person name="Pachter L."/>
            <person name="Papaceit M."/>
            <person name="Parisi M.J."/>
            <person name="Parisi M."/>
            <person name="Parts L."/>
            <person name="Pedersen J.S."/>
            <person name="Pesole G."/>
            <person name="Phillippy A.M."/>
            <person name="Ponting C.P."/>
            <person name="Pop M."/>
            <person name="Porcelli D."/>
            <person name="Powell J.R."/>
            <person name="Prohaska S."/>
            <person name="Pruitt K."/>
            <person name="Puig M."/>
            <person name="Quesneville H."/>
            <person name="Ram K.R."/>
            <person name="Rand D."/>
            <person name="Rasmussen M.D."/>
            <person name="Reed L.K."/>
            <person name="Reenan R."/>
            <person name="Reily A."/>
            <person name="Remington K.A."/>
            <person name="Rieger T.T."/>
            <person name="Ritchie M.G."/>
            <person name="Robin C."/>
            <person name="Rogers Y.H."/>
            <person name="Rohde C."/>
            <person name="Rozas J."/>
            <person name="Rubenfield M.J."/>
            <person name="Ruiz A."/>
            <person name="Russo S."/>
            <person name="Salzberg S.L."/>
            <person name="Sanchez-Gracia A."/>
            <person name="Saranga D.J."/>
            <person name="Sato H."/>
            <person name="Schaeffer S.W."/>
            <person name="Schatz M.C."/>
            <person name="Schlenke T."/>
            <person name="Schwartz R."/>
            <person name="Segarra C."/>
            <person name="Singh R.S."/>
            <person name="Sirot L."/>
            <person name="Sirota M."/>
            <person name="Sisneros N.B."/>
            <person name="Smith C.D."/>
            <person name="Smith T.F."/>
            <person name="Spieth J."/>
            <person name="Stage D.E."/>
            <person name="Stark A."/>
            <person name="Stephan W."/>
            <person name="Strausberg R.L."/>
            <person name="Strempel S."/>
            <person name="Sturgill D."/>
            <person name="Sutton G."/>
            <person name="Sutton G.G."/>
            <person name="Tao W."/>
            <person name="Teichmann S."/>
            <person name="Tobari Y.N."/>
            <person name="Tomimura Y."/>
            <person name="Tsolas J.M."/>
            <person name="Valente V.L."/>
            <person name="Venter E."/>
            <person name="Venter J.C."/>
            <person name="Vicario S."/>
            <person name="Vieira F.G."/>
            <person name="Vilella A.J."/>
            <person name="Villasante A."/>
            <person name="Walenz B."/>
            <person name="Wang J."/>
            <person name="Wasserman M."/>
            <person name="Watts T."/>
            <person name="Wilson D."/>
            <person name="Wilson R.K."/>
            <person name="Wing R.A."/>
            <person name="Wolfner M.F."/>
            <person name="Wong A."/>
            <person name="Wong G.K."/>
            <person name="Wu C.I."/>
            <person name="Wu G."/>
            <person name="Yamamoto D."/>
            <person name="Yang H.P."/>
            <person name="Yang S.P."/>
            <person name="Yorke J.A."/>
            <person name="Yoshida K."/>
            <person name="Zdobnov E."/>
            <person name="Zhang P."/>
            <person name="Zhang Y."/>
            <person name="Zimin A.V."/>
            <person name="Baldwin J."/>
            <person name="Abdouelleil A."/>
            <person name="Abdulkadir J."/>
            <person name="Abebe A."/>
            <person name="Abera B."/>
            <person name="Abreu J."/>
            <person name="Acer S.C."/>
            <person name="Aftuck L."/>
            <person name="Alexander A."/>
            <person name="An P."/>
            <person name="Anderson E."/>
            <person name="Anderson S."/>
            <person name="Arachi H."/>
            <person name="Azer M."/>
            <person name="Bachantsang P."/>
            <person name="Barry A."/>
            <person name="Bayul T."/>
            <person name="Berlin A."/>
            <person name="Bessette D."/>
            <person name="Bloom T."/>
            <person name="Blye J."/>
            <person name="Boguslavskiy L."/>
            <person name="Bonnet C."/>
            <person name="Boukhgalter B."/>
            <person name="Bourzgui I."/>
            <person name="Brown A."/>
            <person name="Cahill P."/>
            <person name="Channer S."/>
            <person name="Cheshatsang Y."/>
            <person name="Chuda L."/>
            <person name="Citroen M."/>
            <person name="Collymore A."/>
            <person name="Cooke P."/>
            <person name="Costello M."/>
            <person name="D'Aco K."/>
            <person name="Daza R."/>
            <person name="De Haan G."/>
            <person name="DeGray S."/>
            <person name="DeMaso C."/>
            <person name="Dhargay N."/>
            <person name="Dooley K."/>
            <person name="Dooley E."/>
            <person name="Doricent M."/>
            <person name="Dorje P."/>
            <person name="Dorjee K."/>
            <person name="Dupes A."/>
            <person name="Elong R."/>
            <person name="Falk J."/>
            <person name="Farina A."/>
            <person name="Faro S."/>
            <person name="Ferguson D."/>
            <person name="Fisher S."/>
            <person name="Foley C.D."/>
            <person name="Franke A."/>
            <person name="Friedrich D."/>
            <person name="Gadbois L."/>
            <person name="Gearin G."/>
            <person name="Gearin C.R."/>
            <person name="Giannoukos G."/>
            <person name="Goode T."/>
            <person name="Graham J."/>
            <person name="Grandbois E."/>
            <person name="Grewal S."/>
            <person name="Gyaltsen K."/>
            <person name="Hafez N."/>
            <person name="Hagos B."/>
            <person name="Hall J."/>
            <person name="Henson C."/>
            <person name="Hollinger A."/>
            <person name="Honan T."/>
            <person name="Huard M.D."/>
            <person name="Hughes L."/>
            <person name="Hurhula B."/>
            <person name="Husby M.E."/>
            <person name="Kamat A."/>
            <person name="Kanga B."/>
            <person name="Kashin S."/>
            <person name="Khazanovich D."/>
            <person name="Kisner P."/>
            <person name="Lance K."/>
            <person name="Lara M."/>
            <person name="Lee W."/>
            <person name="Lennon N."/>
            <person name="Letendre F."/>
            <person name="LeVine R."/>
            <person name="Lipovsky A."/>
            <person name="Liu X."/>
            <person name="Liu J."/>
            <person name="Liu S."/>
            <person name="Lokyitsang T."/>
            <person name="Lokyitsang Y."/>
            <person name="Lubonja R."/>
            <person name="Lui A."/>
            <person name="MacDonald P."/>
            <person name="Magnisalis V."/>
            <person name="Maru K."/>
            <person name="Matthews C."/>
            <person name="McCusker W."/>
            <person name="McDonough S."/>
            <person name="Mehta T."/>
            <person name="Meldrim J."/>
            <person name="Meneus L."/>
            <person name="Mihai O."/>
            <person name="Mihalev A."/>
            <person name="Mihova T."/>
            <person name="Mittelman R."/>
            <person name="Mlenga V."/>
            <person name="Montmayeur A."/>
            <person name="Mulrain L."/>
            <person name="Navidi A."/>
            <person name="Naylor J."/>
            <person name="Negash T."/>
            <person name="Nguyen T."/>
            <person name="Nguyen N."/>
            <person name="Nicol R."/>
            <person name="Norbu C."/>
            <person name="Norbu N."/>
            <person name="Novod N."/>
            <person name="O'Neill B."/>
            <person name="Osman S."/>
            <person name="Markiewicz E."/>
            <person name="Oyono O.L."/>
            <person name="Patti C."/>
            <person name="Phunkhang P."/>
            <person name="Pierre F."/>
            <person name="Priest M."/>
            <person name="Raghuraman S."/>
            <person name="Rege F."/>
            <person name="Reyes R."/>
            <person name="Rise C."/>
            <person name="Rogov P."/>
            <person name="Ross K."/>
            <person name="Ryan E."/>
            <person name="Settipalli S."/>
            <person name="Shea T."/>
            <person name="Sherpa N."/>
            <person name="Shi L."/>
            <person name="Shih D."/>
            <person name="Sparrow T."/>
            <person name="Spaulding J."/>
            <person name="Stalker J."/>
            <person name="Stange-Thomann N."/>
            <person name="Stavropoulos S."/>
            <person name="Stone C."/>
            <person name="Strader C."/>
            <person name="Tesfaye S."/>
            <person name="Thomson T."/>
            <person name="Thoulutsang Y."/>
            <person name="Thoulutsang D."/>
            <person name="Topham K."/>
            <person name="Topping I."/>
            <person name="Tsamla T."/>
            <person name="Vassiliev H."/>
            <person name="Vo A."/>
            <person name="Wangchuk T."/>
            <person name="Wangdi T."/>
            <person name="Weiand M."/>
            <person name="Wilkinson J."/>
            <person name="Wilson A."/>
            <person name="Yadav S."/>
            <person name="Young G."/>
            <person name="Yu Q."/>
            <person name="Zembek L."/>
            <person name="Zhong D."/>
            <person name="Zimmer A."/>
            <person name="Zwirko Z."/>
            <person name="Jaffe D.B."/>
            <person name="Alvarez P."/>
            <person name="Brockman W."/>
            <person name="Butler J."/>
            <person name="Chin C."/>
            <person name="Gnerre S."/>
            <person name="Grabherr M."/>
            <person name="Kleber M."/>
            <person name="Mauceli E."/>
            <person name="MacCallum I."/>
        </authorList>
    </citation>
    <scope>NUCLEOTIDE SEQUENCE [LARGE SCALE GENOMIC DNA]</scope>
    <source>
        <strain evidence="9">Tucson 15287-2541.00</strain>
    </source>
</reference>
<sequence length="264" mass="31110">MSSEEKKKRGRNFSEAEELVLVELLEKRRSVLENKKSDAATWKQKVQAWEEMAHSFYTRTGVRREWKALRDKFINMKRRAKMEIGEEQAYSIRRRKRKFFAATGDSATGLSPQFGSDNFILPNETGYDGEDDMFESSTDEHDVDGLMTHKKTSSEWSSLNPRTLRSLHEEKIKLVLLQQEFYKGENQRAQEKHDQEIVKEKLKLEQEVKEGKLRIELMQLDILEKRTRLDMKCKRKIFKQIVTIYEVSSLLQRSSKESLVALQI</sequence>
<feature type="domain" description="Myb/SANT-like DNA-binding" evidence="7">
    <location>
        <begin position="9"/>
        <end position="84"/>
    </location>
</feature>
<dbReference type="InterPro" id="IPR028002">
    <property type="entry name" value="Myb_DNA-bind_5"/>
</dbReference>
<evidence type="ECO:0000256" key="6">
    <source>
        <dbReference type="ARBA" id="ARBA00025466"/>
    </source>
</evidence>
<dbReference type="PhylomeDB" id="B4JIK6"/>
<dbReference type="Proteomes" id="UP000001070">
    <property type="component" value="Unassembled WGS sequence"/>
</dbReference>
<protein>
    <recommendedName>
        <fullName evidence="2">Regulatory protein zeste</fullName>
    </recommendedName>
</protein>
<evidence type="ECO:0000256" key="5">
    <source>
        <dbReference type="ARBA" id="ARBA00023163"/>
    </source>
</evidence>
<dbReference type="InParanoid" id="B4JIK6"/>
<keyword evidence="3" id="KW-0805">Transcription regulation</keyword>
<keyword evidence="4" id="KW-0238">DNA-binding</keyword>
<evidence type="ECO:0000313" key="8">
    <source>
        <dbReference type="EMBL" id="EDV93087.1"/>
    </source>
</evidence>
<evidence type="ECO:0000256" key="1">
    <source>
        <dbReference type="ARBA" id="ARBA00011764"/>
    </source>
</evidence>
<evidence type="ECO:0000256" key="2">
    <source>
        <dbReference type="ARBA" id="ARBA00016807"/>
    </source>
</evidence>
<comment type="function">
    <text evidence="6">Involved in transvection phenomena (= synapsis-dependent gene expression), where the synaptic pairing of chromosomes carrying genes with which zeste interacts influences the expression of these genes. Zeste binds to DNA and stimulates transcription from a nearby promoter.</text>
</comment>
<name>B4JIK6_DROGR</name>
<evidence type="ECO:0000256" key="3">
    <source>
        <dbReference type="ARBA" id="ARBA00023015"/>
    </source>
</evidence>
<dbReference type="AlphaFoldDB" id="B4JIK6"/>
<keyword evidence="9" id="KW-1185">Reference proteome</keyword>
<dbReference type="Pfam" id="PF13873">
    <property type="entry name" value="Myb_DNA-bind_5"/>
    <property type="match status" value="1"/>
</dbReference>
<dbReference type="GO" id="GO:0003677">
    <property type="term" value="F:DNA binding"/>
    <property type="evidence" value="ECO:0007669"/>
    <property type="project" value="UniProtKB-KW"/>
</dbReference>
<dbReference type="OMA" id="HNHEMLK"/>